<dbReference type="AlphaFoldDB" id="A0A3A9AX98"/>
<organism evidence="2 3">
    <name type="scientific">Parablautia intestinalis</name>
    <dbReference type="NCBI Taxonomy" id="2320100"/>
    <lineage>
        <taxon>Bacteria</taxon>
        <taxon>Bacillati</taxon>
        <taxon>Bacillota</taxon>
        <taxon>Clostridia</taxon>
        <taxon>Lachnospirales</taxon>
        <taxon>Lachnospiraceae</taxon>
        <taxon>Parablautia</taxon>
    </lineage>
</organism>
<sequence>MTTLLVAKQYIKNFIGKYEVYLKPLMKLILALMSLMMINGKIGYMHRLDNISIVLIISLMCSFMPMNFIIFIAALFTVLHLYELSLECAVIALVLFLVMFLLYFRLSPKDTLVVLLTPICFLLKIPYAVPLTMGLLGTPSSAVSVGCGVMVSYLINYISDNATTLSGMDTEELVARFRLVIDGFLNNKDMMLTIVAFAVTIVLVYTIKRMSVNYAWTIAIIAGAIADVMILLIGDLMFDTNVSIIGIIIGTVISVLIAKVVEFFTFNVDYSRTEKVQFEDDEYYYYVKAVPKITVATPSRTVKRINTSKRRPSGGQSRR</sequence>
<proteinExistence type="predicted"/>
<feature type="transmembrane region" description="Helical" evidence="1">
    <location>
        <begin position="214"/>
        <end position="238"/>
    </location>
</feature>
<keyword evidence="1" id="KW-1133">Transmembrane helix</keyword>
<feature type="transmembrane region" description="Helical" evidence="1">
    <location>
        <begin position="111"/>
        <end position="129"/>
    </location>
</feature>
<feature type="transmembrane region" description="Helical" evidence="1">
    <location>
        <begin position="20"/>
        <end position="39"/>
    </location>
</feature>
<keyword evidence="3" id="KW-1185">Reference proteome</keyword>
<evidence type="ECO:0000313" key="3">
    <source>
        <dbReference type="Proteomes" id="UP000280696"/>
    </source>
</evidence>
<reference evidence="2 3" key="1">
    <citation type="submission" date="2018-09" db="EMBL/GenBank/DDBJ databases">
        <title>Murine metabolic-syndrome-specific gut microbial biobank.</title>
        <authorList>
            <person name="Liu C."/>
        </authorList>
    </citation>
    <scope>NUCLEOTIDE SEQUENCE [LARGE SCALE GENOMIC DNA]</scope>
    <source>
        <strain evidence="2 3">0.1xD8-82</strain>
    </source>
</reference>
<dbReference type="Proteomes" id="UP000280696">
    <property type="component" value="Unassembled WGS sequence"/>
</dbReference>
<feature type="transmembrane region" description="Helical" evidence="1">
    <location>
        <begin position="244"/>
        <end position="266"/>
    </location>
</feature>
<accession>A0A3A9AX98</accession>
<feature type="transmembrane region" description="Helical" evidence="1">
    <location>
        <begin position="84"/>
        <end position="104"/>
    </location>
</feature>
<feature type="transmembrane region" description="Helical" evidence="1">
    <location>
        <begin position="51"/>
        <end position="78"/>
    </location>
</feature>
<dbReference type="OrthoDB" id="1766220at2"/>
<gene>
    <name evidence="2" type="ORF">D7V94_08690</name>
</gene>
<protein>
    <submittedName>
        <fullName evidence="2">Uncharacterized protein</fullName>
    </submittedName>
</protein>
<evidence type="ECO:0000256" key="1">
    <source>
        <dbReference type="SAM" id="Phobius"/>
    </source>
</evidence>
<feature type="transmembrane region" description="Helical" evidence="1">
    <location>
        <begin position="190"/>
        <end position="207"/>
    </location>
</feature>
<comment type="caution">
    <text evidence="2">The sequence shown here is derived from an EMBL/GenBank/DDBJ whole genome shotgun (WGS) entry which is preliminary data.</text>
</comment>
<keyword evidence="1" id="KW-0812">Transmembrane</keyword>
<evidence type="ECO:0000313" key="2">
    <source>
        <dbReference type="EMBL" id="RKI91786.1"/>
    </source>
</evidence>
<dbReference type="EMBL" id="RAYQ01000008">
    <property type="protein sequence ID" value="RKI91786.1"/>
    <property type="molecule type" value="Genomic_DNA"/>
</dbReference>
<name>A0A3A9AX98_9FIRM</name>
<keyword evidence="1" id="KW-0472">Membrane</keyword>